<organism evidence="2 3">
    <name type="scientific">Streptomyces griseochromogenes</name>
    <dbReference type="NCBI Taxonomy" id="68214"/>
    <lineage>
        <taxon>Bacteria</taxon>
        <taxon>Bacillati</taxon>
        <taxon>Actinomycetota</taxon>
        <taxon>Actinomycetes</taxon>
        <taxon>Kitasatosporales</taxon>
        <taxon>Streptomycetaceae</taxon>
        <taxon>Streptomyces</taxon>
    </lineage>
</organism>
<evidence type="ECO:0000259" key="1">
    <source>
        <dbReference type="Pfam" id="PF02057"/>
    </source>
</evidence>
<dbReference type="SUPFAM" id="SSF51445">
    <property type="entry name" value="(Trans)glycosidases"/>
    <property type="match status" value="1"/>
</dbReference>
<dbReference type="PANTHER" id="PTHR15172:SF1">
    <property type="entry name" value="GALACTOCEREBROSIDASE"/>
    <property type="match status" value="1"/>
</dbReference>
<dbReference type="EMBL" id="JAGGLP010000027">
    <property type="protein sequence ID" value="MBP2055166.1"/>
    <property type="molecule type" value="Genomic_DNA"/>
</dbReference>
<accession>A0ABS4M670</accession>
<keyword evidence="3" id="KW-1185">Reference proteome</keyword>
<feature type="domain" description="Glycosyl hydrolase family 59 catalytic" evidence="1">
    <location>
        <begin position="26"/>
        <end position="171"/>
    </location>
</feature>
<gene>
    <name evidence="2" type="ORF">J2Z21_008179</name>
</gene>
<evidence type="ECO:0000313" key="2">
    <source>
        <dbReference type="EMBL" id="MBP2055166.1"/>
    </source>
</evidence>
<dbReference type="Gene3D" id="3.20.20.80">
    <property type="entry name" value="Glycosidases"/>
    <property type="match status" value="1"/>
</dbReference>
<dbReference type="InterPro" id="IPR049161">
    <property type="entry name" value="GH59_cat"/>
</dbReference>
<name>A0ABS4M670_9ACTN</name>
<sequence>MTPTRALAAVATTSITVDGKSPGRTFDGVGAISGGGSNSRLLIDYPEPQRSQILDYLFKPGHGASLQILKVEIGGDTNSTDGAESSIEHSPGKINCSADNGYEWWLMRQAKLRTPNIRLYALAWGAPGFLGGHNFWSTSSPSTVDYLMSWLGCAKQNNFTVDYLGGWNERYDTTKSPAW</sequence>
<dbReference type="PANTHER" id="PTHR15172">
    <property type="entry name" value="GALACTOCEREBROSIDASE"/>
    <property type="match status" value="1"/>
</dbReference>
<proteinExistence type="predicted"/>
<dbReference type="Pfam" id="PF02057">
    <property type="entry name" value="Glyco_hydro_59"/>
    <property type="match status" value="1"/>
</dbReference>
<dbReference type="InterPro" id="IPR017853">
    <property type="entry name" value="GH"/>
</dbReference>
<dbReference type="InterPro" id="IPR001286">
    <property type="entry name" value="Glyco_hydro_59"/>
</dbReference>
<comment type="caution">
    <text evidence="2">The sequence shown here is derived from an EMBL/GenBank/DDBJ whole genome shotgun (WGS) entry which is preliminary data.</text>
</comment>
<protein>
    <recommendedName>
        <fullName evidence="1">Glycosyl hydrolase family 59 catalytic domain-containing protein</fullName>
    </recommendedName>
</protein>
<dbReference type="Proteomes" id="UP001519309">
    <property type="component" value="Unassembled WGS sequence"/>
</dbReference>
<reference evidence="2 3" key="1">
    <citation type="submission" date="2021-03" db="EMBL/GenBank/DDBJ databases">
        <title>Genomic Encyclopedia of Type Strains, Phase IV (KMG-IV): sequencing the most valuable type-strain genomes for metagenomic binning, comparative biology and taxonomic classification.</title>
        <authorList>
            <person name="Goeker M."/>
        </authorList>
    </citation>
    <scope>NUCLEOTIDE SEQUENCE [LARGE SCALE GENOMIC DNA]</scope>
    <source>
        <strain evidence="2 3">DSM 40499</strain>
    </source>
</reference>
<evidence type="ECO:0000313" key="3">
    <source>
        <dbReference type="Proteomes" id="UP001519309"/>
    </source>
</evidence>